<sequence>MKRVLIYSTRSLFSSGIKTLLDAEPELTVIAWETDAEEVIKRIHEMQPDVILVMVKGPSDAIMSDEQRFVRAGGKTKVIELNLEDSNVCIYSSEQIAIKEIQDLVRVIQ</sequence>
<organism evidence="1 2">
    <name type="scientific">Phototrophicus methaneseepsis</name>
    <dbReference type="NCBI Taxonomy" id="2710758"/>
    <lineage>
        <taxon>Bacteria</taxon>
        <taxon>Bacillati</taxon>
        <taxon>Chloroflexota</taxon>
        <taxon>Candidatus Thermofontia</taxon>
        <taxon>Phototrophicales</taxon>
        <taxon>Phototrophicaceae</taxon>
        <taxon>Phototrophicus</taxon>
    </lineage>
</organism>
<name>A0A7S8E5U7_9CHLR</name>
<gene>
    <name evidence="1" type="ORF">G4Y79_14640</name>
</gene>
<accession>A0A7S8E5U7</accession>
<dbReference type="Gene3D" id="3.40.50.2300">
    <property type="match status" value="1"/>
</dbReference>
<dbReference type="RefSeq" id="WP_195169018.1">
    <property type="nucleotide sequence ID" value="NZ_CP062983.1"/>
</dbReference>
<dbReference type="EMBL" id="CP062983">
    <property type="protein sequence ID" value="QPC80943.1"/>
    <property type="molecule type" value="Genomic_DNA"/>
</dbReference>
<dbReference type="AlphaFoldDB" id="A0A7S8E5U7"/>
<reference evidence="1 2" key="1">
    <citation type="submission" date="2020-02" db="EMBL/GenBank/DDBJ databases">
        <authorList>
            <person name="Zheng R.K."/>
            <person name="Sun C.M."/>
        </authorList>
    </citation>
    <scope>NUCLEOTIDE SEQUENCE [LARGE SCALE GENOMIC DNA]</scope>
    <source>
        <strain evidence="2">rifampicinis</strain>
    </source>
</reference>
<keyword evidence="2" id="KW-1185">Reference proteome</keyword>
<dbReference type="KEGG" id="pmet:G4Y79_14640"/>
<protein>
    <submittedName>
        <fullName evidence="1">Uncharacterized protein</fullName>
    </submittedName>
</protein>
<evidence type="ECO:0000313" key="1">
    <source>
        <dbReference type="EMBL" id="QPC80943.1"/>
    </source>
</evidence>
<evidence type="ECO:0000313" key="2">
    <source>
        <dbReference type="Proteomes" id="UP000594468"/>
    </source>
</evidence>
<proteinExistence type="predicted"/>
<dbReference type="Proteomes" id="UP000594468">
    <property type="component" value="Chromosome"/>
</dbReference>